<organism evidence="2 3">
    <name type="scientific">Aegilops tauschii subsp. strangulata</name>
    <name type="common">Goatgrass</name>
    <dbReference type="NCBI Taxonomy" id="200361"/>
    <lineage>
        <taxon>Eukaryota</taxon>
        <taxon>Viridiplantae</taxon>
        <taxon>Streptophyta</taxon>
        <taxon>Embryophyta</taxon>
        <taxon>Tracheophyta</taxon>
        <taxon>Spermatophyta</taxon>
        <taxon>Magnoliopsida</taxon>
        <taxon>Liliopsida</taxon>
        <taxon>Poales</taxon>
        <taxon>Poaceae</taxon>
        <taxon>BOP clade</taxon>
        <taxon>Pooideae</taxon>
        <taxon>Triticodae</taxon>
        <taxon>Triticeae</taxon>
        <taxon>Triticinae</taxon>
        <taxon>Aegilops</taxon>
    </lineage>
</organism>
<dbReference type="InterPro" id="IPR053253">
    <property type="entry name" value="Sex_diff_modulator"/>
</dbReference>
<name>A0A453J0P5_AEGTS</name>
<reference evidence="2" key="3">
    <citation type="journal article" date="2017" name="Nature">
        <title>Genome sequence of the progenitor of the wheat D genome Aegilops tauschii.</title>
        <authorList>
            <person name="Luo M.C."/>
            <person name="Gu Y.Q."/>
            <person name="Puiu D."/>
            <person name="Wang H."/>
            <person name="Twardziok S.O."/>
            <person name="Deal K.R."/>
            <person name="Huo N."/>
            <person name="Zhu T."/>
            <person name="Wang L."/>
            <person name="Wang Y."/>
            <person name="McGuire P.E."/>
            <person name="Liu S."/>
            <person name="Long H."/>
            <person name="Ramasamy R.K."/>
            <person name="Rodriguez J.C."/>
            <person name="Van S.L."/>
            <person name="Yuan L."/>
            <person name="Wang Z."/>
            <person name="Xia Z."/>
            <person name="Xiao L."/>
            <person name="Anderson O.D."/>
            <person name="Ouyang S."/>
            <person name="Liang Y."/>
            <person name="Zimin A.V."/>
            <person name="Pertea G."/>
            <person name="Qi P."/>
            <person name="Bennetzen J.L."/>
            <person name="Dai X."/>
            <person name="Dawson M.W."/>
            <person name="Muller H.G."/>
            <person name="Kugler K."/>
            <person name="Rivarola-Duarte L."/>
            <person name="Spannagl M."/>
            <person name="Mayer K.F.X."/>
            <person name="Lu F.H."/>
            <person name="Bevan M.W."/>
            <person name="Leroy P."/>
            <person name="Li P."/>
            <person name="You F.M."/>
            <person name="Sun Q."/>
            <person name="Liu Z."/>
            <person name="Lyons E."/>
            <person name="Wicker T."/>
            <person name="Salzberg S.L."/>
            <person name="Devos K.M."/>
            <person name="Dvorak J."/>
        </authorList>
    </citation>
    <scope>NUCLEOTIDE SEQUENCE [LARGE SCALE GENOMIC DNA]</scope>
    <source>
        <strain evidence="2">cv. AL8/78</strain>
    </source>
</reference>
<feature type="compositionally biased region" description="Gly residues" evidence="1">
    <location>
        <begin position="146"/>
        <end position="160"/>
    </location>
</feature>
<evidence type="ECO:0000256" key="1">
    <source>
        <dbReference type="SAM" id="MobiDB-lite"/>
    </source>
</evidence>
<evidence type="ECO:0000313" key="2">
    <source>
        <dbReference type="EnsemblPlants" id="AET4Gv20753800.1"/>
    </source>
</evidence>
<reference evidence="2" key="4">
    <citation type="submission" date="2019-03" db="UniProtKB">
        <authorList>
            <consortium name="EnsemblPlants"/>
        </authorList>
    </citation>
    <scope>IDENTIFICATION</scope>
</reference>
<protein>
    <recommendedName>
        <fullName evidence="4">DUF4283 domain-containing protein</fullName>
    </recommendedName>
</protein>
<dbReference type="Gramene" id="AET4Gv20753800.1">
    <property type="protein sequence ID" value="AET4Gv20753800.1"/>
    <property type="gene ID" value="AET4Gv20753800"/>
</dbReference>
<reference evidence="3" key="2">
    <citation type="journal article" date="2017" name="Nat. Plants">
        <title>The Aegilops tauschii genome reveals multiple impacts of transposons.</title>
        <authorList>
            <person name="Zhao G."/>
            <person name="Zou C."/>
            <person name="Li K."/>
            <person name="Wang K."/>
            <person name="Li T."/>
            <person name="Gao L."/>
            <person name="Zhang X."/>
            <person name="Wang H."/>
            <person name="Yang Z."/>
            <person name="Liu X."/>
            <person name="Jiang W."/>
            <person name="Mao L."/>
            <person name="Kong X."/>
            <person name="Jiao Y."/>
            <person name="Jia J."/>
        </authorList>
    </citation>
    <scope>NUCLEOTIDE SEQUENCE [LARGE SCALE GENOMIC DNA]</scope>
    <source>
        <strain evidence="3">cv. AL8/78</strain>
    </source>
</reference>
<feature type="compositionally biased region" description="Basic residues" evidence="1">
    <location>
        <begin position="162"/>
        <end position="171"/>
    </location>
</feature>
<evidence type="ECO:0008006" key="4">
    <source>
        <dbReference type="Google" id="ProtNLM"/>
    </source>
</evidence>
<proteinExistence type="predicted"/>
<dbReference type="PANTHER" id="PTHR33087:SF31">
    <property type="entry name" value="OS06G0482850 PROTEIN"/>
    <property type="match status" value="1"/>
</dbReference>
<dbReference type="AlphaFoldDB" id="A0A453J0P5"/>
<sequence>LNGEHFISSPRFALSLRPWCKLAHAGAGVFEYRVELELCGIPAQAWHLSTAKHVLGESCWIERLHPRTRSRENLTVFRLSGRVHNPADVRRAAILEIVELLPSRVPSEAPVVRTLTYAISIVLVRAAPLGVPPPGAQANSDDPGRDGAGNGHGQGQGSGPGRARRRGRKRR</sequence>
<dbReference type="EnsemblPlants" id="AET4Gv20753800.1">
    <property type="protein sequence ID" value="AET4Gv20753800.1"/>
    <property type="gene ID" value="AET4Gv20753800"/>
</dbReference>
<reference evidence="2" key="5">
    <citation type="journal article" date="2021" name="G3 (Bethesda)">
        <title>Aegilops tauschii genome assembly Aet v5.0 features greater sequence contiguity and improved annotation.</title>
        <authorList>
            <person name="Wang L."/>
            <person name="Zhu T."/>
            <person name="Rodriguez J.C."/>
            <person name="Deal K.R."/>
            <person name="Dubcovsky J."/>
            <person name="McGuire P.E."/>
            <person name="Lux T."/>
            <person name="Spannagl M."/>
            <person name="Mayer K.F.X."/>
            <person name="Baldrich P."/>
            <person name="Meyers B.C."/>
            <person name="Huo N."/>
            <person name="Gu Y.Q."/>
            <person name="Zhou H."/>
            <person name="Devos K.M."/>
            <person name="Bennetzen J.L."/>
            <person name="Unver T."/>
            <person name="Budak H."/>
            <person name="Gulick P.J."/>
            <person name="Galiba G."/>
            <person name="Kalapos B."/>
            <person name="Nelson D.R."/>
            <person name="Li P."/>
            <person name="You F.M."/>
            <person name="Luo M.C."/>
            <person name="Dvorak J."/>
        </authorList>
    </citation>
    <scope>NUCLEOTIDE SEQUENCE [LARGE SCALE GENOMIC DNA]</scope>
    <source>
        <strain evidence="2">cv. AL8/78</strain>
    </source>
</reference>
<keyword evidence="3" id="KW-1185">Reference proteome</keyword>
<accession>A0A453J0P5</accession>
<dbReference type="Proteomes" id="UP000015105">
    <property type="component" value="Chromosome 4D"/>
</dbReference>
<dbReference type="PANTHER" id="PTHR33087">
    <property type="entry name" value="OS07G0539200 PROTEIN"/>
    <property type="match status" value="1"/>
</dbReference>
<reference evidence="3" key="1">
    <citation type="journal article" date="2014" name="Science">
        <title>Ancient hybridizations among the ancestral genomes of bread wheat.</title>
        <authorList>
            <consortium name="International Wheat Genome Sequencing Consortium,"/>
            <person name="Marcussen T."/>
            <person name="Sandve S.R."/>
            <person name="Heier L."/>
            <person name="Spannagl M."/>
            <person name="Pfeifer M."/>
            <person name="Jakobsen K.S."/>
            <person name="Wulff B.B."/>
            <person name="Steuernagel B."/>
            <person name="Mayer K.F."/>
            <person name="Olsen O.A."/>
        </authorList>
    </citation>
    <scope>NUCLEOTIDE SEQUENCE [LARGE SCALE GENOMIC DNA]</scope>
    <source>
        <strain evidence="3">cv. AL8/78</strain>
    </source>
</reference>
<feature type="region of interest" description="Disordered" evidence="1">
    <location>
        <begin position="131"/>
        <end position="171"/>
    </location>
</feature>
<evidence type="ECO:0000313" key="3">
    <source>
        <dbReference type="Proteomes" id="UP000015105"/>
    </source>
</evidence>